<evidence type="ECO:0000313" key="1">
    <source>
        <dbReference type="EMBL" id="CEP19892.1"/>
    </source>
</evidence>
<name>A0A0B7NQZ8_9FUNG</name>
<accession>A0A0B7NQZ8</accession>
<organism evidence="1 2">
    <name type="scientific">Parasitella parasitica</name>
    <dbReference type="NCBI Taxonomy" id="35722"/>
    <lineage>
        <taxon>Eukaryota</taxon>
        <taxon>Fungi</taxon>
        <taxon>Fungi incertae sedis</taxon>
        <taxon>Mucoromycota</taxon>
        <taxon>Mucoromycotina</taxon>
        <taxon>Mucoromycetes</taxon>
        <taxon>Mucorales</taxon>
        <taxon>Mucorineae</taxon>
        <taxon>Mucoraceae</taxon>
        <taxon>Parasitella</taxon>
    </lineage>
</organism>
<protein>
    <submittedName>
        <fullName evidence="1">Uncharacterized protein</fullName>
    </submittedName>
</protein>
<dbReference type="AlphaFoldDB" id="A0A0B7NQZ8"/>
<proteinExistence type="predicted"/>
<sequence length="122" mass="14034">MYDEISMFSSVFSSTSLCWSSFSRLHRFRSALYAQGTPHYLLPQALNNVAYAAIPEGMLSPEDFEAEPLLQQIVTGFINSIKGRLPRFTIIKTIVTKDPFIVLNILRFIRGFYERQVDFCQD</sequence>
<dbReference type="Proteomes" id="UP000054107">
    <property type="component" value="Unassembled WGS sequence"/>
</dbReference>
<gene>
    <name evidence="1" type="primary">PARPA_14211.1 scaffold 48842</name>
</gene>
<dbReference type="EMBL" id="LN734142">
    <property type="protein sequence ID" value="CEP19892.1"/>
    <property type="molecule type" value="Genomic_DNA"/>
</dbReference>
<keyword evidence="2" id="KW-1185">Reference proteome</keyword>
<reference evidence="1 2" key="1">
    <citation type="submission" date="2014-09" db="EMBL/GenBank/DDBJ databases">
        <authorList>
            <person name="Ellenberger Sabrina"/>
        </authorList>
    </citation>
    <scope>NUCLEOTIDE SEQUENCE [LARGE SCALE GENOMIC DNA]</scope>
    <source>
        <strain evidence="1 2">CBS 412.66</strain>
    </source>
</reference>
<evidence type="ECO:0000313" key="2">
    <source>
        <dbReference type="Proteomes" id="UP000054107"/>
    </source>
</evidence>